<comment type="caution">
    <text evidence="2">The sequence shown here is derived from an EMBL/GenBank/DDBJ whole genome shotgun (WGS) entry which is preliminary data.</text>
</comment>
<dbReference type="PROSITE" id="PS51257">
    <property type="entry name" value="PROKAR_LIPOPROTEIN"/>
    <property type="match status" value="1"/>
</dbReference>
<keyword evidence="1" id="KW-0732">Signal</keyword>
<organism evidence="2 3">
    <name type="scientific">Neisseria oralis</name>
    <dbReference type="NCBI Taxonomy" id="1107316"/>
    <lineage>
        <taxon>Bacteria</taxon>
        <taxon>Pseudomonadati</taxon>
        <taxon>Pseudomonadota</taxon>
        <taxon>Betaproteobacteria</taxon>
        <taxon>Neisseriales</taxon>
        <taxon>Neisseriaceae</taxon>
        <taxon>Neisseria</taxon>
    </lineage>
</organism>
<evidence type="ECO:0000313" key="3">
    <source>
        <dbReference type="Proteomes" id="UP001621964"/>
    </source>
</evidence>
<dbReference type="RefSeq" id="WP_256359130.1">
    <property type="nucleotide sequence ID" value="NZ_CAUJQB010000027.1"/>
</dbReference>
<protein>
    <recommendedName>
        <fullName evidence="4">Lipoprotein</fullName>
    </recommendedName>
</protein>
<evidence type="ECO:0000256" key="1">
    <source>
        <dbReference type="SAM" id="SignalP"/>
    </source>
</evidence>
<reference evidence="2 3" key="1">
    <citation type="submission" date="2024-11" db="EMBL/GenBank/DDBJ databases">
        <authorList>
            <person name="Mikucki A.G."/>
            <person name="Kahler C.M."/>
        </authorList>
    </citation>
    <scope>NUCLEOTIDE SEQUENCE [LARGE SCALE GENOMIC DNA]</scope>
    <source>
        <strain evidence="2 3">EXNM717</strain>
    </source>
</reference>
<evidence type="ECO:0008006" key="4">
    <source>
        <dbReference type="Google" id="ProtNLM"/>
    </source>
</evidence>
<feature type="chain" id="PRO_5045892061" description="Lipoprotein" evidence="1">
    <location>
        <begin position="22"/>
        <end position="44"/>
    </location>
</feature>
<sequence>MMKSLSLAALLLLAACAGVSGNGGTEMYGEITTGVETGRTTFGR</sequence>
<keyword evidence="3" id="KW-1185">Reference proteome</keyword>
<accession>A0ABW8Q5W5</accession>
<gene>
    <name evidence="2" type="ORF">ACI43T_10675</name>
</gene>
<evidence type="ECO:0000313" key="2">
    <source>
        <dbReference type="EMBL" id="MFK7642939.1"/>
    </source>
</evidence>
<name>A0ABW8Q5W5_9NEIS</name>
<feature type="signal peptide" evidence="1">
    <location>
        <begin position="1"/>
        <end position="21"/>
    </location>
</feature>
<proteinExistence type="predicted"/>
<dbReference type="Proteomes" id="UP001621964">
    <property type="component" value="Unassembled WGS sequence"/>
</dbReference>
<dbReference type="EMBL" id="JBJGEB010000013">
    <property type="protein sequence ID" value="MFK7642939.1"/>
    <property type="molecule type" value="Genomic_DNA"/>
</dbReference>